<dbReference type="Pfam" id="PF01302">
    <property type="entry name" value="CAP_GLY"/>
    <property type="match status" value="3"/>
</dbReference>
<comment type="subcellular location">
    <subcellularLocation>
        <location evidence="2">Cytoplasm</location>
        <location evidence="2">Cytoskeleton</location>
        <location evidence="2">Microtubule organizing center</location>
        <location evidence="2">Centrosome</location>
    </subcellularLocation>
    <subcellularLocation>
        <location evidence="3">Cytoplasm</location>
        <location evidence="3">Perinuclear region</location>
    </subcellularLocation>
</comment>
<evidence type="ECO:0000313" key="18">
    <source>
        <dbReference type="RefSeq" id="XP_023933362.1"/>
    </source>
</evidence>
<dbReference type="GO" id="GO:0016579">
    <property type="term" value="P:protein deubiquitination"/>
    <property type="evidence" value="ECO:0007669"/>
    <property type="project" value="InterPro"/>
</dbReference>
<dbReference type="Pfam" id="PF00443">
    <property type="entry name" value="UCH"/>
    <property type="match status" value="1"/>
</dbReference>
<dbReference type="GO" id="GO:0048471">
    <property type="term" value="C:perinuclear region of cytoplasm"/>
    <property type="evidence" value="ECO:0007669"/>
    <property type="project" value="UniProtKB-SubCell"/>
</dbReference>
<evidence type="ECO:0000256" key="5">
    <source>
        <dbReference type="ARBA" id="ARBA00012759"/>
    </source>
</evidence>
<keyword evidence="11 18" id="KW-0378">Hydrolase</keyword>
<dbReference type="GO" id="GO:0005813">
    <property type="term" value="C:centrosome"/>
    <property type="evidence" value="ECO:0007669"/>
    <property type="project" value="UniProtKB-SubCell"/>
</dbReference>
<comment type="similarity">
    <text evidence="4">Belongs to the peptidase C19 family.</text>
</comment>
<dbReference type="GeneID" id="106152356"/>
<keyword evidence="13" id="KW-0862">Zinc</keyword>
<dbReference type="InterPro" id="IPR028889">
    <property type="entry name" value="USP"/>
</dbReference>
<dbReference type="InterPro" id="IPR001394">
    <property type="entry name" value="Peptidase_C19_UCH"/>
</dbReference>
<dbReference type="Gene3D" id="3.90.70.10">
    <property type="entry name" value="Cysteine proteinases"/>
    <property type="match status" value="1"/>
</dbReference>
<evidence type="ECO:0000259" key="15">
    <source>
        <dbReference type="PROSITE" id="PS50235"/>
    </source>
</evidence>
<evidence type="ECO:0000256" key="4">
    <source>
        <dbReference type="ARBA" id="ARBA00009085"/>
    </source>
</evidence>
<dbReference type="InterPro" id="IPR038765">
    <property type="entry name" value="Papain-like_cys_pep_sf"/>
</dbReference>
<keyword evidence="12" id="KW-0788">Thiol protease</keyword>
<dbReference type="SMART" id="SM01052">
    <property type="entry name" value="CAP_GLY"/>
    <property type="match status" value="3"/>
</dbReference>
<dbReference type="GO" id="GO:0006508">
    <property type="term" value="P:proteolysis"/>
    <property type="evidence" value="ECO:0007669"/>
    <property type="project" value="UniProtKB-KW"/>
</dbReference>
<organism evidence="17 18">
    <name type="scientific">Lingula anatina</name>
    <name type="common">Brachiopod</name>
    <name type="synonym">Lingula unguis</name>
    <dbReference type="NCBI Taxonomy" id="7574"/>
    <lineage>
        <taxon>Eukaryota</taxon>
        <taxon>Metazoa</taxon>
        <taxon>Spiralia</taxon>
        <taxon>Lophotrochozoa</taxon>
        <taxon>Brachiopoda</taxon>
        <taxon>Linguliformea</taxon>
        <taxon>Lingulata</taxon>
        <taxon>Lingulida</taxon>
        <taxon>Linguloidea</taxon>
        <taxon>Lingulidae</taxon>
        <taxon>Lingula</taxon>
    </lineage>
</organism>
<feature type="domain" description="CAP-Gly" evidence="16">
    <location>
        <begin position="147"/>
        <end position="193"/>
    </location>
</feature>
<dbReference type="PROSITE" id="PS50235">
    <property type="entry name" value="USP_3"/>
    <property type="match status" value="1"/>
</dbReference>
<dbReference type="InterPro" id="IPR036859">
    <property type="entry name" value="CAP-Gly_dom_sf"/>
</dbReference>
<dbReference type="RefSeq" id="XP_023933362.1">
    <property type="nucleotide sequence ID" value="XM_024077594.1"/>
</dbReference>
<keyword evidence="6" id="KW-0963">Cytoplasm</keyword>
<evidence type="ECO:0000256" key="6">
    <source>
        <dbReference type="ARBA" id="ARBA00022490"/>
    </source>
</evidence>
<keyword evidence="7" id="KW-0597">Phosphoprotein</keyword>
<dbReference type="InterPro" id="IPR000938">
    <property type="entry name" value="CAP-Gly_domain"/>
</dbReference>
<sequence length="970" mass="109178">MYNSLNMEKGSVLYILLTDSTAISMGSPPSQDVKIEHVSKNKNEKVLKGSLWKEYVLSKHKKTITLISVEFPDVYLVNISLSDISQIGFEEMELLLAITTCKDRLIVFEDKNNWLQEGVQIKVNSYVFIIKQPGMADGTIGLVRYKGELPAQKGLWFGIEIKSFSARGKGTSDGEFRRKKFFDCPPDCALFVNISKVRLCTSKQAIENALRRPADQIGAKVYSPPPQLKIEDRVVWMSDDGPQWGSVKWIGVLEDSKDGEYTVGVHFDNPVGTGTGKYKDKQLFRTPHGHASLIPVLGLIKADEYGEADPNSYGATGGYYDDIKKKNTTALYKEQERLLEEARRKKSSGATQENDLNKPTVRRGTLPMSGSKSLHPDGNVGSHEAGRTSPHNPMYEFFGTDVSPKPVSSMSGIKGPPDTVCHAPQTRPQRGLSHTQSSSFPQGNSKYGPVHRLVTSTSSVPGTGSSGGSDGWKELSVGSVVEVLGNPPQYGVIRWIGTIPEAKDPTKLIAGIEMEEEGPACTDGVFGKRRLFTCQPKKAFFTYLTKCRKDQRFAESSKLVDRSHSQTFGSEESPDIPGKIPPPEQVSHEVEKYTGKRKGIQGHHNSCYLDSTLFSMFSFSFVFDELLFRPRNGGDISDYQELQTVIREGIVNPLRQSFYVRADKILKLRAMLDRLGSIKGMMSEEKDPEEFLNLLLSLMKADPFIKLSNGTESYLYQLFLERDERLRLPTTQNLVELSFFQSNIKLAEIPACLIIQMPRFGKDYKMYDRIQPSPYLDITDIMENGIRECNICGGLAVYECKECYEHFGTSLSKLAFCEDCKYVTHKHVKRSKHQPKEIKVSKDYLDYLEDLNRAGKPTDSEHLPIPRETMELFAILCIETSHYVAFVKAGCDPDAIWMFFDSMADRMGAESGYNIPEVRVVEELPLWLSPEMQDNINSIKQDKDLPGMMRRVLCDGYLCFYQSRDVMMYK</sequence>
<name>A0A2R2MTL7_LINAN</name>
<dbReference type="AlphaFoldDB" id="A0A2R2MTL7"/>
<evidence type="ECO:0000256" key="14">
    <source>
        <dbReference type="SAM" id="MobiDB-lite"/>
    </source>
</evidence>
<dbReference type="FunFam" id="3.90.70.10:FF:000009">
    <property type="entry name" value="Putative ubiquitin carboxyl-terminal hydrolase CYLD"/>
    <property type="match status" value="1"/>
</dbReference>
<dbReference type="SUPFAM" id="SSF54001">
    <property type="entry name" value="Cysteine proteinases"/>
    <property type="match status" value="1"/>
</dbReference>
<evidence type="ECO:0000256" key="13">
    <source>
        <dbReference type="ARBA" id="ARBA00022833"/>
    </source>
</evidence>
<evidence type="ECO:0000259" key="16">
    <source>
        <dbReference type="PROSITE" id="PS50245"/>
    </source>
</evidence>
<evidence type="ECO:0000256" key="9">
    <source>
        <dbReference type="ARBA" id="ARBA00022723"/>
    </source>
</evidence>
<feature type="region of interest" description="Disordered" evidence="14">
    <location>
        <begin position="564"/>
        <end position="585"/>
    </location>
</feature>
<dbReference type="PANTHER" id="PTHR11830">
    <property type="entry name" value="40S RIBOSOMAL PROTEIN S3A"/>
    <property type="match status" value="1"/>
</dbReference>
<keyword evidence="17" id="KW-1185">Reference proteome</keyword>
<dbReference type="OrthoDB" id="6287070at2759"/>
<evidence type="ECO:0000313" key="17">
    <source>
        <dbReference type="Proteomes" id="UP000085678"/>
    </source>
</evidence>
<keyword evidence="9" id="KW-0479">Metal-binding</keyword>
<evidence type="ECO:0000256" key="12">
    <source>
        <dbReference type="ARBA" id="ARBA00022807"/>
    </source>
</evidence>
<gene>
    <name evidence="18" type="primary">LOC106152356</name>
</gene>
<evidence type="ECO:0000256" key="1">
    <source>
        <dbReference type="ARBA" id="ARBA00000707"/>
    </source>
</evidence>
<keyword evidence="8" id="KW-0645">Protease</keyword>
<evidence type="ECO:0000256" key="8">
    <source>
        <dbReference type="ARBA" id="ARBA00022670"/>
    </source>
</evidence>
<evidence type="ECO:0000256" key="7">
    <source>
        <dbReference type="ARBA" id="ARBA00022553"/>
    </source>
</evidence>
<dbReference type="SUPFAM" id="SSF74924">
    <property type="entry name" value="Cap-Gly domain"/>
    <property type="match status" value="3"/>
</dbReference>
<proteinExistence type="inferred from homology"/>
<evidence type="ECO:0000256" key="2">
    <source>
        <dbReference type="ARBA" id="ARBA00004300"/>
    </source>
</evidence>
<accession>A0A2R2MTL7</accession>
<dbReference type="PROSITE" id="PS50245">
    <property type="entry name" value="CAP_GLY_2"/>
    <property type="match status" value="1"/>
</dbReference>
<dbReference type="Proteomes" id="UP000085678">
    <property type="component" value="Unplaced"/>
</dbReference>
<dbReference type="GO" id="GO:0046872">
    <property type="term" value="F:metal ion binding"/>
    <property type="evidence" value="ECO:0007669"/>
    <property type="project" value="UniProtKB-KW"/>
</dbReference>
<feature type="region of interest" description="Disordered" evidence="14">
    <location>
        <begin position="340"/>
        <end position="471"/>
    </location>
</feature>
<dbReference type="Gene3D" id="2.30.30.190">
    <property type="entry name" value="CAP Gly-rich-like domain"/>
    <property type="match status" value="3"/>
</dbReference>
<protein>
    <recommendedName>
        <fullName evidence="5">ubiquitinyl hydrolase 1</fullName>
        <ecNumber evidence="5">3.4.19.12</ecNumber>
    </recommendedName>
</protein>
<feature type="compositionally biased region" description="Polar residues" evidence="14">
    <location>
        <begin position="426"/>
        <end position="445"/>
    </location>
</feature>
<evidence type="ECO:0000256" key="10">
    <source>
        <dbReference type="ARBA" id="ARBA00022786"/>
    </source>
</evidence>
<comment type="catalytic activity">
    <reaction evidence="1">
        <text>Thiol-dependent hydrolysis of ester, thioester, amide, peptide and isopeptide bonds formed by the C-terminal Gly of ubiquitin (a 76-residue protein attached to proteins as an intracellular targeting signal).</text>
        <dbReference type="EC" id="3.4.19.12"/>
    </reaction>
</comment>
<dbReference type="EC" id="3.4.19.12" evidence="5"/>
<evidence type="ECO:0000256" key="3">
    <source>
        <dbReference type="ARBA" id="ARBA00004556"/>
    </source>
</evidence>
<keyword evidence="10" id="KW-0833">Ubl conjugation pathway</keyword>
<feature type="domain" description="USP" evidence="15">
    <location>
        <begin position="598"/>
        <end position="964"/>
    </location>
</feature>
<evidence type="ECO:0000256" key="11">
    <source>
        <dbReference type="ARBA" id="ARBA00022801"/>
    </source>
</evidence>
<dbReference type="GO" id="GO:0004843">
    <property type="term" value="F:cysteine-type deubiquitinase activity"/>
    <property type="evidence" value="ECO:0007669"/>
    <property type="project" value="UniProtKB-EC"/>
</dbReference>
<reference evidence="18" key="1">
    <citation type="submission" date="2025-08" db="UniProtKB">
        <authorList>
            <consortium name="RefSeq"/>
        </authorList>
    </citation>
    <scope>IDENTIFICATION</scope>
    <source>
        <tissue evidence="18">Gonads</tissue>
    </source>
</reference>